<name>A0A1H2LU26_9ACTN</name>
<sequence>MVTVPEPARRATSLPATVLVAAVLAFAEAVVLLAGLAGVLLTLGRLSLGRPGSLGTATLVPVLLTAVLVPLVLAVAAVLGGVGVLVDRPGARVLLTVTVAVAVVGLGLVGLVGALTGPGVVTPTLGLSLALSLAVLVLLWVPASRAWFVRTPR</sequence>
<proteinExistence type="predicted"/>
<evidence type="ECO:0000313" key="3">
    <source>
        <dbReference type="Proteomes" id="UP000198825"/>
    </source>
</evidence>
<keyword evidence="1" id="KW-0472">Membrane</keyword>
<dbReference type="Proteomes" id="UP000198825">
    <property type="component" value="Chromosome I"/>
</dbReference>
<organism evidence="2 3">
    <name type="scientific">Microlunatus sagamiharensis</name>
    <dbReference type="NCBI Taxonomy" id="546874"/>
    <lineage>
        <taxon>Bacteria</taxon>
        <taxon>Bacillati</taxon>
        <taxon>Actinomycetota</taxon>
        <taxon>Actinomycetes</taxon>
        <taxon>Propionibacteriales</taxon>
        <taxon>Propionibacteriaceae</taxon>
        <taxon>Microlunatus</taxon>
    </lineage>
</organism>
<feature type="transmembrane region" description="Helical" evidence="1">
    <location>
        <begin position="127"/>
        <end position="148"/>
    </location>
</feature>
<accession>A0A1H2LU26</accession>
<dbReference type="RefSeq" id="WP_091073383.1">
    <property type="nucleotide sequence ID" value="NZ_LT629799.1"/>
</dbReference>
<dbReference type="EMBL" id="LT629799">
    <property type="protein sequence ID" value="SDU84513.1"/>
    <property type="molecule type" value="Genomic_DNA"/>
</dbReference>
<dbReference type="AlphaFoldDB" id="A0A1H2LU26"/>
<reference evidence="3" key="1">
    <citation type="submission" date="2016-10" db="EMBL/GenBank/DDBJ databases">
        <authorList>
            <person name="Varghese N."/>
            <person name="Submissions S."/>
        </authorList>
    </citation>
    <scope>NUCLEOTIDE SEQUENCE [LARGE SCALE GENOMIC DNA]</scope>
    <source>
        <strain evidence="3">DSM 21743</strain>
    </source>
</reference>
<feature type="transmembrane region" description="Helical" evidence="1">
    <location>
        <begin position="63"/>
        <end position="86"/>
    </location>
</feature>
<keyword evidence="1" id="KW-1133">Transmembrane helix</keyword>
<feature type="transmembrane region" description="Helical" evidence="1">
    <location>
        <begin position="93"/>
        <end position="115"/>
    </location>
</feature>
<gene>
    <name evidence="2" type="ORF">SAMN04488544_0850</name>
</gene>
<protein>
    <submittedName>
        <fullName evidence="2">Uncharacterized protein</fullName>
    </submittedName>
</protein>
<feature type="transmembrane region" description="Helical" evidence="1">
    <location>
        <begin position="18"/>
        <end position="43"/>
    </location>
</feature>
<keyword evidence="1" id="KW-0812">Transmembrane</keyword>
<evidence type="ECO:0000256" key="1">
    <source>
        <dbReference type="SAM" id="Phobius"/>
    </source>
</evidence>
<keyword evidence="3" id="KW-1185">Reference proteome</keyword>
<evidence type="ECO:0000313" key="2">
    <source>
        <dbReference type="EMBL" id="SDU84513.1"/>
    </source>
</evidence>